<dbReference type="GO" id="GO:0005975">
    <property type="term" value="P:carbohydrate metabolic process"/>
    <property type="evidence" value="ECO:0007669"/>
    <property type="project" value="InterPro"/>
</dbReference>
<feature type="domain" description="GH16" evidence="5">
    <location>
        <begin position="55"/>
        <end position="272"/>
    </location>
</feature>
<keyword evidence="1 4" id="KW-0732">Signal</keyword>
<keyword evidence="3" id="KW-0326">Glycosidase</keyword>
<dbReference type="Gene3D" id="2.60.120.200">
    <property type="match status" value="1"/>
</dbReference>
<dbReference type="InterPro" id="IPR050546">
    <property type="entry name" value="Glycosyl_Hydrlase_16"/>
</dbReference>
<organism evidence="6 7">
    <name type="scientific">Smittium megazygosporum</name>
    <dbReference type="NCBI Taxonomy" id="133381"/>
    <lineage>
        <taxon>Eukaryota</taxon>
        <taxon>Fungi</taxon>
        <taxon>Fungi incertae sedis</taxon>
        <taxon>Zoopagomycota</taxon>
        <taxon>Kickxellomycotina</taxon>
        <taxon>Harpellomycetes</taxon>
        <taxon>Harpellales</taxon>
        <taxon>Legeriomycetaceae</taxon>
        <taxon>Smittium</taxon>
    </lineage>
</organism>
<dbReference type="SUPFAM" id="SSF49899">
    <property type="entry name" value="Concanavalin A-like lectins/glucanases"/>
    <property type="match status" value="1"/>
</dbReference>
<feature type="chain" id="PRO_5015482725" description="GH16 domain-containing protein" evidence="4">
    <location>
        <begin position="19"/>
        <end position="273"/>
    </location>
</feature>
<evidence type="ECO:0000259" key="5">
    <source>
        <dbReference type="PROSITE" id="PS51762"/>
    </source>
</evidence>
<evidence type="ECO:0000256" key="1">
    <source>
        <dbReference type="ARBA" id="ARBA00022729"/>
    </source>
</evidence>
<dbReference type="EMBL" id="MBFS01000150">
    <property type="protein sequence ID" value="PVV04205.1"/>
    <property type="molecule type" value="Genomic_DNA"/>
</dbReference>
<evidence type="ECO:0000256" key="3">
    <source>
        <dbReference type="ARBA" id="ARBA00023295"/>
    </source>
</evidence>
<keyword evidence="7" id="KW-1185">Reference proteome</keyword>
<dbReference type="PROSITE" id="PS51762">
    <property type="entry name" value="GH16_2"/>
    <property type="match status" value="1"/>
</dbReference>
<gene>
    <name evidence="6" type="ORF">BB560_001302</name>
</gene>
<evidence type="ECO:0000256" key="4">
    <source>
        <dbReference type="SAM" id="SignalP"/>
    </source>
</evidence>
<sequence length="273" mass="29757">MILDYFLTILALATFTQGVAITVHPAADCKSNQPKKNTSDVYSSVARAGDFDYGLSENSSPIAEGGPILPASACGGQYYDFSIMNDIGPFVVENCAQNVIIAESELQLALTPGCSPTVRYPNLLNKGIVEFVIKMGAGSGVVSAIVLYGPNSDEVDIEYVGKVPNTFQSMYFPQAQRRGQFELYHTSNPETDLSATYHKYGIEKTENAYRWYIDDQLVRTIDSSDPAFPGQANTLKFGIWDGSGTAGWAGTVDYFNGQSKYMAIKSINYAPYC</sequence>
<dbReference type="PANTHER" id="PTHR10963:SF22">
    <property type="entry name" value="GLYCOSIDASE CRH2-RELATED"/>
    <property type="match status" value="1"/>
</dbReference>
<protein>
    <recommendedName>
        <fullName evidence="5">GH16 domain-containing protein</fullName>
    </recommendedName>
</protein>
<name>A0A2T9ZHY8_9FUNG</name>
<keyword evidence="2" id="KW-0378">Hydrolase</keyword>
<dbReference type="InterPro" id="IPR013320">
    <property type="entry name" value="ConA-like_dom_sf"/>
</dbReference>
<dbReference type="InterPro" id="IPR000757">
    <property type="entry name" value="Beta-glucanase-like"/>
</dbReference>
<dbReference type="OrthoDB" id="4781at2759"/>
<reference evidence="6 7" key="1">
    <citation type="journal article" date="2018" name="MBio">
        <title>Comparative Genomics Reveals the Core Gene Toolbox for the Fungus-Insect Symbiosis.</title>
        <authorList>
            <person name="Wang Y."/>
            <person name="Stata M."/>
            <person name="Wang W."/>
            <person name="Stajich J.E."/>
            <person name="White M.M."/>
            <person name="Moncalvo J.M."/>
        </authorList>
    </citation>
    <scope>NUCLEOTIDE SEQUENCE [LARGE SCALE GENOMIC DNA]</scope>
    <source>
        <strain evidence="6 7">SC-DP-2</strain>
    </source>
</reference>
<evidence type="ECO:0000313" key="7">
    <source>
        <dbReference type="Proteomes" id="UP000245609"/>
    </source>
</evidence>
<dbReference type="GO" id="GO:0004553">
    <property type="term" value="F:hydrolase activity, hydrolyzing O-glycosyl compounds"/>
    <property type="evidence" value="ECO:0007669"/>
    <property type="project" value="InterPro"/>
</dbReference>
<dbReference type="Proteomes" id="UP000245609">
    <property type="component" value="Unassembled WGS sequence"/>
</dbReference>
<dbReference type="PANTHER" id="PTHR10963">
    <property type="entry name" value="GLYCOSYL HYDROLASE-RELATED"/>
    <property type="match status" value="1"/>
</dbReference>
<evidence type="ECO:0000256" key="2">
    <source>
        <dbReference type="ARBA" id="ARBA00022801"/>
    </source>
</evidence>
<accession>A0A2T9ZHY8</accession>
<dbReference type="Pfam" id="PF00722">
    <property type="entry name" value="Glyco_hydro_16"/>
    <property type="match status" value="1"/>
</dbReference>
<dbReference type="AlphaFoldDB" id="A0A2T9ZHY8"/>
<evidence type="ECO:0000313" key="6">
    <source>
        <dbReference type="EMBL" id="PVV04205.1"/>
    </source>
</evidence>
<feature type="signal peptide" evidence="4">
    <location>
        <begin position="1"/>
        <end position="18"/>
    </location>
</feature>
<comment type="caution">
    <text evidence="6">The sequence shown here is derived from an EMBL/GenBank/DDBJ whole genome shotgun (WGS) entry which is preliminary data.</text>
</comment>
<dbReference type="STRING" id="133381.A0A2T9ZHY8"/>
<proteinExistence type="predicted"/>